<organism evidence="3 4">
    <name type="scientific">Nostocoides australiense Ben110</name>
    <dbReference type="NCBI Taxonomy" id="1193182"/>
    <lineage>
        <taxon>Bacteria</taxon>
        <taxon>Bacillati</taxon>
        <taxon>Actinomycetota</taxon>
        <taxon>Actinomycetes</taxon>
        <taxon>Micrococcales</taxon>
        <taxon>Intrasporangiaceae</taxon>
        <taxon>Nostocoides</taxon>
    </lineage>
</organism>
<sequence>MYVNGDAQASTRGRHVFIVVESGQASKGLDWTAIRQNIAATGGYLSLALIDGSRSNWIVRPVPTADQIPAQVSTVGAGTASPGVAAAIIDQLMEAQGLVPAIQTTEVRLYGAALAETELNDALSGEKTVQLRVFDKSALRTARSTYKPPAAAAQKPATGRAGRASSTQTAGKSAAASTSLPPAYYLRQQARKAPPSVGQATPQAPNPVRQAARPSPVPPTTAPIVTTPATVAASTPTAGIPQSTTAPSSREGFVARFKPMRRLFAGILAAMTVLLGVFPGYVWTNIWGYSYPRDAALIADVVSYAQSRAFGVALLFGALIALVGTRARWLTMLGFGYGLLSGVMPGVIPDFLVWPAPPIIAGVLMNTASFWGMWMAYAPVLYIGLGVAVISTVAKVLPETPQSVVAARARNRVSTRDWLGKRSLVDKFAISLLLWSAFTAVVPWLVGRFVLQDNILFSAGSGVFDTDAREFWAYALPLYVGGMAALFVLAGLAMVLQPWSGRKGAGIAGLFLVAAGLVAGHFGTTLWTSAEEGTAARLMSTAFPFDDQFLTCGHAEAVLTDDSGESWLYQVWTARIKGSDVGSRDCNRIQVYKGWQHMDTKDLPEGQVVTDGPDFVSGTTVADAVFQYVQSDGQTIQLPVNGQ</sequence>
<dbReference type="AlphaFoldDB" id="W6JUE4"/>
<evidence type="ECO:0000256" key="1">
    <source>
        <dbReference type="SAM" id="MobiDB-lite"/>
    </source>
</evidence>
<feature type="transmembrane region" description="Helical" evidence="2">
    <location>
        <begin position="471"/>
        <end position="495"/>
    </location>
</feature>
<comment type="caution">
    <text evidence="3">The sequence shown here is derived from an EMBL/GenBank/DDBJ whole genome shotgun (WGS) entry which is preliminary data.</text>
</comment>
<feature type="transmembrane region" description="Helical" evidence="2">
    <location>
        <begin position="507"/>
        <end position="527"/>
    </location>
</feature>
<feature type="region of interest" description="Disordered" evidence="1">
    <location>
        <begin position="144"/>
        <end position="224"/>
    </location>
</feature>
<feature type="transmembrane region" description="Helical" evidence="2">
    <location>
        <begin position="428"/>
        <end position="451"/>
    </location>
</feature>
<feature type="transmembrane region" description="Helical" evidence="2">
    <location>
        <begin position="304"/>
        <end position="323"/>
    </location>
</feature>
<keyword evidence="2" id="KW-1133">Transmembrane helix</keyword>
<evidence type="ECO:0000313" key="4">
    <source>
        <dbReference type="Proteomes" id="UP000035763"/>
    </source>
</evidence>
<keyword evidence="4" id="KW-1185">Reference proteome</keyword>
<dbReference type="Proteomes" id="UP000035763">
    <property type="component" value="Unassembled WGS sequence"/>
</dbReference>
<feature type="transmembrane region" description="Helical" evidence="2">
    <location>
        <begin position="374"/>
        <end position="394"/>
    </location>
</feature>
<protein>
    <submittedName>
        <fullName evidence="3">Uncharacterized protein</fullName>
    </submittedName>
</protein>
<gene>
    <name evidence="3" type="ORF">BN11_2230003</name>
</gene>
<feature type="transmembrane region" description="Helical" evidence="2">
    <location>
        <begin position="335"/>
        <end position="354"/>
    </location>
</feature>
<evidence type="ECO:0000256" key="2">
    <source>
        <dbReference type="SAM" id="Phobius"/>
    </source>
</evidence>
<name>W6JUE4_9MICO</name>
<keyword evidence="2" id="KW-0472">Membrane</keyword>
<evidence type="ECO:0000313" key="3">
    <source>
        <dbReference type="EMBL" id="CCH72998.1"/>
    </source>
</evidence>
<feature type="transmembrane region" description="Helical" evidence="2">
    <location>
        <begin position="263"/>
        <end position="284"/>
    </location>
</feature>
<proteinExistence type="predicted"/>
<dbReference type="STRING" id="1193182.BN11_2230003"/>
<feature type="compositionally biased region" description="Polar residues" evidence="1">
    <location>
        <begin position="164"/>
        <end position="180"/>
    </location>
</feature>
<dbReference type="EMBL" id="CAJA01000139">
    <property type="protein sequence ID" value="CCH72998.1"/>
    <property type="molecule type" value="Genomic_DNA"/>
</dbReference>
<accession>W6JUE4</accession>
<reference evidence="3 4" key="1">
    <citation type="journal article" date="2013" name="ISME J.">
        <title>A metabolic model for members of the genus Tetrasphaera involved in enhanced biological phosphorus removal.</title>
        <authorList>
            <person name="Kristiansen R."/>
            <person name="Nguyen H.T.T."/>
            <person name="Saunders A.M."/>
            <person name="Nielsen J.L."/>
            <person name="Wimmer R."/>
            <person name="Le V.Q."/>
            <person name="McIlroy S.J."/>
            <person name="Petrovski S."/>
            <person name="Seviour R.J."/>
            <person name="Calteau A."/>
            <person name="Nielsen K.L."/>
            <person name="Nielsen P.H."/>
        </authorList>
    </citation>
    <scope>NUCLEOTIDE SEQUENCE [LARGE SCALE GENOMIC DNA]</scope>
    <source>
        <strain evidence="3 4">Ben110</strain>
    </source>
</reference>
<feature type="compositionally biased region" description="Low complexity" evidence="1">
    <location>
        <begin position="147"/>
        <end position="157"/>
    </location>
</feature>
<keyword evidence="2" id="KW-0812">Transmembrane</keyword>